<reference evidence="1" key="1">
    <citation type="submission" date="2018-02" db="EMBL/GenBank/DDBJ databases">
        <title>Rhizophora mucronata_Transcriptome.</title>
        <authorList>
            <person name="Meera S.P."/>
            <person name="Sreeshan A."/>
            <person name="Augustine A."/>
        </authorList>
    </citation>
    <scope>NUCLEOTIDE SEQUENCE</scope>
    <source>
        <tissue evidence="1">Leaf</tissue>
    </source>
</reference>
<protein>
    <submittedName>
        <fullName evidence="1">Uncharacterized protein</fullName>
    </submittedName>
</protein>
<dbReference type="AlphaFoldDB" id="A0A2P2PEL2"/>
<evidence type="ECO:0000313" key="1">
    <source>
        <dbReference type="EMBL" id="MBX53163.1"/>
    </source>
</evidence>
<dbReference type="EMBL" id="GGEC01072679">
    <property type="protein sequence ID" value="MBX53163.1"/>
    <property type="molecule type" value="Transcribed_RNA"/>
</dbReference>
<accession>A0A2P2PEL2</accession>
<proteinExistence type="predicted"/>
<sequence length="41" mass="4783">MCKLVRNRSVGLISCTNCCQRHLWPLITGDFALRLFCRFPL</sequence>
<name>A0A2P2PEL2_RHIMU</name>
<organism evidence="1">
    <name type="scientific">Rhizophora mucronata</name>
    <name type="common">Asiatic mangrove</name>
    <dbReference type="NCBI Taxonomy" id="61149"/>
    <lineage>
        <taxon>Eukaryota</taxon>
        <taxon>Viridiplantae</taxon>
        <taxon>Streptophyta</taxon>
        <taxon>Embryophyta</taxon>
        <taxon>Tracheophyta</taxon>
        <taxon>Spermatophyta</taxon>
        <taxon>Magnoliopsida</taxon>
        <taxon>eudicotyledons</taxon>
        <taxon>Gunneridae</taxon>
        <taxon>Pentapetalae</taxon>
        <taxon>rosids</taxon>
        <taxon>fabids</taxon>
        <taxon>Malpighiales</taxon>
        <taxon>Rhizophoraceae</taxon>
        <taxon>Rhizophora</taxon>
    </lineage>
</organism>